<name>A0ABQ9THI5_SAGOE</name>
<evidence type="ECO:0000313" key="6">
    <source>
        <dbReference type="EMBL" id="KAK2083888.1"/>
    </source>
</evidence>
<keyword evidence="7" id="KW-1185">Reference proteome</keyword>
<organism evidence="6 7">
    <name type="scientific">Saguinus oedipus</name>
    <name type="common">Cotton-top tamarin</name>
    <name type="synonym">Oedipomidas oedipus</name>
    <dbReference type="NCBI Taxonomy" id="9490"/>
    <lineage>
        <taxon>Eukaryota</taxon>
        <taxon>Metazoa</taxon>
        <taxon>Chordata</taxon>
        <taxon>Craniata</taxon>
        <taxon>Vertebrata</taxon>
        <taxon>Euteleostomi</taxon>
        <taxon>Mammalia</taxon>
        <taxon>Eutheria</taxon>
        <taxon>Euarchontoglires</taxon>
        <taxon>Primates</taxon>
        <taxon>Haplorrhini</taxon>
        <taxon>Platyrrhini</taxon>
        <taxon>Cebidae</taxon>
        <taxon>Callitrichinae</taxon>
        <taxon>Saguinus</taxon>
    </lineage>
</organism>
<dbReference type="PANTHER" id="PTHR45953">
    <property type="entry name" value="IDURONATE 2-SULFATASE"/>
    <property type="match status" value="1"/>
</dbReference>
<dbReference type="PANTHER" id="PTHR45953:SF1">
    <property type="entry name" value="IDURONATE 2-SULFATASE"/>
    <property type="match status" value="1"/>
</dbReference>
<dbReference type="Gene3D" id="3.40.720.10">
    <property type="entry name" value="Alkaline Phosphatase, subunit A"/>
    <property type="match status" value="1"/>
</dbReference>
<dbReference type="InterPro" id="IPR017850">
    <property type="entry name" value="Alkaline_phosphatase_core_sf"/>
</dbReference>
<evidence type="ECO:0000313" key="7">
    <source>
        <dbReference type="Proteomes" id="UP001266305"/>
    </source>
</evidence>
<dbReference type="Pfam" id="PF00884">
    <property type="entry name" value="Sulfatase"/>
    <property type="match status" value="1"/>
</dbReference>
<comment type="caution">
    <text evidence="6">The sequence shown here is derived from an EMBL/GenBank/DDBJ whole genome shotgun (WGS) entry which is preliminary data.</text>
</comment>
<sequence>MDGELHANLLCPVDVVDVPEGTLPDKQSTEEAIRLLEKMKTSASPFFLAVGYHKPHIPFRYPKEFQKLYPLENITLAPDPEVPDGLPLVAYNPWMYIRQREDVQALNISVPYGPIPVDFQRKIRQSYFASVSYLDAQVGHLLSALDDLQLANSTVVAFTSDHEARTSEHRKMHFNKCLRWSGHLSSSSPFPGPPCVATSSSRASGAGARNLLSCLSSLHGYPSQTSGAGFLRSHRWGPSLCHPAGFAILDLSDSRHTESKRDNATSRLVP</sequence>
<keyword evidence="4" id="KW-0378">Hydrolase</keyword>
<feature type="domain" description="Sulfatase N-terminal" evidence="5">
    <location>
        <begin position="23"/>
        <end position="168"/>
    </location>
</feature>
<dbReference type="Proteomes" id="UP001266305">
    <property type="component" value="Unassembled WGS sequence"/>
</dbReference>
<proteinExistence type="inferred from homology"/>
<evidence type="ECO:0000259" key="5">
    <source>
        <dbReference type="Pfam" id="PF00884"/>
    </source>
</evidence>
<evidence type="ECO:0000256" key="3">
    <source>
        <dbReference type="ARBA" id="ARBA00022723"/>
    </source>
</evidence>
<evidence type="ECO:0000256" key="2">
    <source>
        <dbReference type="ARBA" id="ARBA00008779"/>
    </source>
</evidence>
<dbReference type="EMBL" id="JASSZA010000023">
    <property type="protein sequence ID" value="KAK2083888.1"/>
    <property type="molecule type" value="Genomic_DNA"/>
</dbReference>
<comment type="cofactor">
    <cofactor evidence="1">
        <name>Ca(2+)</name>
        <dbReference type="ChEBI" id="CHEBI:29108"/>
    </cofactor>
</comment>
<comment type="similarity">
    <text evidence="2">Belongs to the sulfatase family.</text>
</comment>
<evidence type="ECO:0000256" key="1">
    <source>
        <dbReference type="ARBA" id="ARBA00001913"/>
    </source>
</evidence>
<reference evidence="6 7" key="1">
    <citation type="submission" date="2023-05" db="EMBL/GenBank/DDBJ databases">
        <title>B98-5 Cell Line De Novo Hybrid Assembly: An Optical Mapping Approach.</title>
        <authorList>
            <person name="Kananen K."/>
            <person name="Auerbach J.A."/>
            <person name="Kautto E."/>
            <person name="Blachly J.S."/>
        </authorList>
    </citation>
    <scope>NUCLEOTIDE SEQUENCE [LARGE SCALE GENOMIC DNA]</scope>
    <source>
        <strain evidence="6">B95-8</strain>
        <tissue evidence="6">Cell line</tissue>
    </source>
</reference>
<dbReference type="SUPFAM" id="SSF53649">
    <property type="entry name" value="Alkaline phosphatase-like"/>
    <property type="match status" value="1"/>
</dbReference>
<gene>
    <name evidence="6" type="ORF">P7K49_039124</name>
</gene>
<accession>A0ABQ9THI5</accession>
<dbReference type="InterPro" id="IPR000917">
    <property type="entry name" value="Sulfatase_N"/>
</dbReference>
<evidence type="ECO:0000256" key="4">
    <source>
        <dbReference type="ARBA" id="ARBA00022801"/>
    </source>
</evidence>
<protein>
    <recommendedName>
        <fullName evidence="5">Sulfatase N-terminal domain-containing protein</fullName>
    </recommendedName>
</protein>
<keyword evidence="3" id="KW-0479">Metal-binding</keyword>